<dbReference type="PANTHER" id="PTHR33877:SF1">
    <property type="entry name" value="TYPE IV METHYL-DIRECTED RESTRICTION ENZYME ECOKMCRA"/>
    <property type="match status" value="1"/>
</dbReference>
<dbReference type="InterPro" id="IPR052892">
    <property type="entry name" value="NA-targeting_endonuclease"/>
</dbReference>
<dbReference type="STRING" id="1903181.BTN85_1161"/>
<dbReference type="Pfam" id="PF01844">
    <property type="entry name" value="HNH"/>
    <property type="match status" value="1"/>
</dbReference>
<dbReference type="InterPro" id="IPR002711">
    <property type="entry name" value="HNH"/>
</dbReference>
<dbReference type="SMART" id="SM00507">
    <property type="entry name" value="HNHc"/>
    <property type="match status" value="1"/>
</dbReference>
<dbReference type="InParanoid" id="A0A1Q6DWC2"/>
<dbReference type="EMBL" id="MSDW01000001">
    <property type="protein sequence ID" value="OKY78664.1"/>
    <property type="molecule type" value="Genomic_DNA"/>
</dbReference>
<dbReference type="GO" id="GO:0003676">
    <property type="term" value="F:nucleic acid binding"/>
    <property type="evidence" value="ECO:0007669"/>
    <property type="project" value="InterPro"/>
</dbReference>
<keyword evidence="1" id="KW-0472">Membrane</keyword>
<reference evidence="3" key="1">
    <citation type="submission" date="2016-12" db="EMBL/GenBank/DDBJ databases">
        <title>Discovery of methanogenic haloarchaea.</title>
        <authorList>
            <person name="Sorokin D.Y."/>
            <person name="Makarova K.S."/>
            <person name="Abbas B."/>
            <person name="Ferrer M."/>
            <person name="Golyshin P.N."/>
        </authorList>
    </citation>
    <scope>NUCLEOTIDE SEQUENCE [LARGE SCALE GENOMIC DNA]</scope>
    <source>
        <strain evidence="3">HMET1</strain>
    </source>
</reference>
<dbReference type="AlphaFoldDB" id="A0A1Q6DWC2"/>
<evidence type="ECO:0000259" key="2">
    <source>
        <dbReference type="SMART" id="SM00507"/>
    </source>
</evidence>
<keyword evidence="3" id="KW-0255">Endonuclease</keyword>
<keyword evidence="3" id="KW-0540">Nuclease</keyword>
<dbReference type="PANTHER" id="PTHR33877">
    <property type="entry name" value="SLL1193 PROTEIN"/>
    <property type="match status" value="1"/>
</dbReference>
<feature type="domain" description="HNH nuclease" evidence="2">
    <location>
        <begin position="86"/>
        <end position="138"/>
    </location>
</feature>
<feature type="transmembrane region" description="Helical" evidence="1">
    <location>
        <begin position="33"/>
        <end position="54"/>
    </location>
</feature>
<keyword evidence="3" id="KW-0378">Hydrolase</keyword>
<keyword evidence="1" id="KW-0812">Transmembrane</keyword>
<dbReference type="GO" id="GO:0008270">
    <property type="term" value="F:zinc ion binding"/>
    <property type="evidence" value="ECO:0007669"/>
    <property type="project" value="InterPro"/>
</dbReference>
<dbReference type="CDD" id="cd00085">
    <property type="entry name" value="HNHc"/>
    <property type="match status" value="1"/>
</dbReference>
<keyword evidence="4" id="KW-1185">Reference proteome</keyword>
<dbReference type="Gene3D" id="1.10.30.50">
    <property type="match status" value="1"/>
</dbReference>
<dbReference type="InterPro" id="IPR003615">
    <property type="entry name" value="HNH_nuc"/>
</dbReference>
<comment type="caution">
    <text evidence="3">The sequence shown here is derived from an EMBL/GenBank/DDBJ whole genome shotgun (WGS) entry which is preliminary data.</text>
</comment>
<dbReference type="GO" id="GO:0004519">
    <property type="term" value="F:endonuclease activity"/>
    <property type="evidence" value="ECO:0007669"/>
    <property type="project" value="UniProtKB-KW"/>
</dbReference>
<feature type="transmembrane region" description="Helical" evidence="1">
    <location>
        <begin position="7"/>
        <end position="27"/>
    </location>
</feature>
<evidence type="ECO:0000256" key="1">
    <source>
        <dbReference type="SAM" id="Phobius"/>
    </source>
</evidence>
<gene>
    <name evidence="3" type="ORF">BTN85_1161</name>
</gene>
<evidence type="ECO:0000313" key="4">
    <source>
        <dbReference type="Proteomes" id="UP000185744"/>
    </source>
</evidence>
<keyword evidence="1" id="KW-1133">Transmembrane helix</keyword>
<sequence>MEEDGQKLPPAGIFVVLIIVAFALFTIPNSSPLLRFIGFLALVGALGVSGYAFFLAKSEGTKDTVNWLTTIKESDKGYSRSRTPKKLKEWIKERRANGKCEYCGQSNYTLEAHHILPKSEDGADDPRNLIALCPNCHSRADRGEIPKSELMKIVENKKEEKPKWE</sequence>
<protein>
    <submittedName>
        <fullName evidence="3">Restriction endonuclease HNH family</fullName>
    </submittedName>
</protein>
<accession>A0A1Q6DWC2</accession>
<dbReference type="Proteomes" id="UP000185744">
    <property type="component" value="Unassembled WGS sequence"/>
</dbReference>
<organism evidence="3 4">
    <name type="scientific">Methanohalarchaeum thermophilum</name>
    <dbReference type="NCBI Taxonomy" id="1903181"/>
    <lineage>
        <taxon>Archaea</taxon>
        <taxon>Methanobacteriati</taxon>
        <taxon>Methanobacteriota</taxon>
        <taxon>Methanonatronarchaeia</taxon>
        <taxon>Methanonatronarchaeales</taxon>
        <taxon>Methanonatronarchaeaceae</taxon>
        <taxon>Candidatus Methanohalarchaeum</taxon>
    </lineage>
</organism>
<name>A0A1Q6DWC2_METT1</name>
<evidence type="ECO:0000313" key="3">
    <source>
        <dbReference type="EMBL" id="OKY78664.1"/>
    </source>
</evidence>
<proteinExistence type="predicted"/>